<gene>
    <name evidence="1" type="ordered locus">Hoch_4927</name>
</gene>
<dbReference type="EMBL" id="CP001804">
    <property type="protein sequence ID" value="ACY17416.1"/>
    <property type="molecule type" value="Genomic_DNA"/>
</dbReference>
<dbReference type="Proteomes" id="UP000001880">
    <property type="component" value="Chromosome"/>
</dbReference>
<name>D0LU52_HALO1</name>
<dbReference type="HOGENOM" id="CLU_2012068_0_0_7"/>
<evidence type="ECO:0000313" key="2">
    <source>
        <dbReference type="Proteomes" id="UP000001880"/>
    </source>
</evidence>
<dbReference type="STRING" id="502025.Hoch_4927"/>
<accession>D0LU52</accession>
<evidence type="ECO:0000313" key="1">
    <source>
        <dbReference type="EMBL" id="ACY17416.1"/>
    </source>
</evidence>
<dbReference type="AlphaFoldDB" id="D0LU52"/>
<reference evidence="1 2" key="1">
    <citation type="journal article" date="2010" name="Stand. Genomic Sci.">
        <title>Complete genome sequence of Haliangium ochraceum type strain (SMP-2).</title>
        <authorList>
            <consortium name="US DOE Joint Genome Institute (JGI-PGF)"/>
            <person name="Ivanova N."/>
            <person name="Daum C."/>
            <person name="Lang E."/>
            <person name="Abt B."/>
            <person name="Kopitz M."/>
            <person name="Saunders E."/>
            <person name="Lapidus A."/>
            <person name="Lucas S."/>
            <person name="Glavina Del Rio T."/>
            <person name="Nolan M."/>
            <person name="Tice H."/>
            <person name="Copeland A."/>
            <person name="Cheng J.F."/>
            <person name="Chen F."/>
            <person name="Bruce D."/>
            <person name="Goodwin L."/>
            <person name="Pitluck S."/>
            <person name="Mavromatis K."/>
            <person name="Pati A."/>
            <person name="Mikhailova N."/>
            <person name="Chen A."/>
            <person name="Palaniappan K."/>
            <person name="Land M."/>
            <person name="Hauser L."/>
            <person name="Chang Y.J."/>
            <person name="Jeffries C.D."/>
            <person name="Detter J.C."/>
            <person name="Brettin T."/>
            <person name="Rohde M."/>
            <person name="Goker M."/>
            <person name="Bristow J."/>
            <person name="Markowitz V."/>
            <person name="Eisen J.A."/>
            <person name="Hugenholtz P."/>
            <person name="Kyrpides N.C."/>
            <person name="Klenk H.P."/>
        </authorList>
    </citation>
    <scope>NUCLEOTIDE SEQUENCE [LARGE SCALE GENOMIC DNA]</scope>
    <source>
        <strain evidence="2">DSM 14365 / CIP 107738 / JCM 11303 / AJ 13395 / SMP-2</strain>
    </source>
</reference>
<keyword evidence="2" id="KW-1185">Reference proteome</keyword>
<sequence length="123" mass="13536">MTRHPLLGEIDRLFAVGGSYEEVRACIDELLELEHGAWRPAAVGLWATACCIYERSDDERRQVAAHLYEVFGDPVRRAQSLLAMAAGRPALAAELLPQVVGELRAHAEVIQEMLAVADTLRDG</sequence>
<proteinExistence type="predicted"/>
<protein>
    <submittedName>
        <fullName evidence="1">Uncharacterized protein</fullName>
    </submittedName>
</protein>
<dbReference type="KEGG" id="hoh:Hoch_4927"/>
<organism evidence="1 2">
    <name type="scientific">Haliangium ochraceum (strain DSM 14365 / JCM 11303 / SMP-2)</name>
    <dbReference type="NCBI Taxonomy" id="502025"/>
    <lineage>
        <taxon>Bacteria</taxon>
        <taxon>Pseudomonadati</taxon>
        <taxon>Myxococcota</taxon>
        <taxon>Polyangia</taxon>
        <taxon>Haliangiales</taxon>
        <taxon>Kofleriaceae</taxon>
        <taxon>Haliangium</taxon>
    </lineage>
</organism>